<gene>
    <name evidence="3" type="ORF">ACFOU2_24665</name>
</gene>
<dbReference type="RefSeq" id="WP_377918930.1">
    <property type="nucleotide sequence ID" value="NZ_JBHRZT010000073.1"/>
</dbReference>
<proteinExistence type="predicted"/>
<dbReference type="InterPro" id="IPR013486">
    <property type="entry name" value="SpoIID/LytB"/>
</dbReference>
<dbReference type="PANTHER" id="PTHR30032:SF4">
    <property type="entry name" value="AMIDASE ENHANCER"/>
    <property type="match status" value="1"/>
</dbReference>
<feature type="signal peptide" evidence="1">
    <location>
        <begin position="1"/>
        <end position="23"/>
    </location>
</feature>
<comment type="caution">
    <text evidence="3">The sequence shown here is derived from an EMBL/GenBank/DDBJ whole genome shotgun (WGS) entry which is preliminary data.</text>
</comment>
<dbReference type="InterPro" id="IPR013693">
    <property type="entry name" value="SpoIID/LytB_N"/>
</dbReference>
<evidence type="ECO:0000256" key="1">
    <source>
        <dbReference type="SAM" id="SignalP"/>
    </source>
</evidence>
<feature type="chain" id="PRO_5045495359" evidence="1">
    <location>
        <begin position="24"/>
        <end position="457"/>
    </location>
</feature>
<dbReference type="InterPro" id="IPR051922">
    <property type="entry name" value="Bact_Sporulation_Assoc"/>
</dbReference>
<dbReference type="EMBL" id="JBHRZT010000073">
    <property type="protein sequence ID" value="MFC3886511.1"/>
    <property type="molecule type" value="Genomic_DNA"/>
</dbReference>
<keyword evidence="1" id="KW-0732">Signal</keyword>
<protein>
    <submittedName>
        <fullName evidence="3">SpoIID/LytB domain-containing protein</fullName>
    </submittedName>
</protein>
<sequence>MKKWLPLLLMLIMMTIFPSSSFAASSGLPFAYKTEVKVRLLQKPTFSASLTGTYSLMDLNGNKLIPLNGQNTISFQQQNGQITATFGTQTVNSSLGFAVYETTISDGNQFKITGMETASGSTDGTMTFRGSFTVKPDKDRPLVLNVLDMENYLKGVVPSEMPALWHAEAVKAQAVVARGYAYTDVERSDFLEMTIASQVYKGKTDEHPNSTKAVLDTAGIYVTYGGKPVKTYFYSSSGGKTENAEDVWGNPAPYIRSVEDGFDRYQGNTHYGWEKVVPTSTIAQKLSLPSTQMLLSLEVACRTEGGNAKQVIATIYDKTSNTLSTKQIFGTSVKYPDAYRGFFGGLKSSKFSVSADASSSVMNGSGTIEKTNYLVGYKIQKADGTTEHIEDLNIKVRTKDGSSLVSTYPTNFTFKGDGYGHGAGLSQWGARGMAEAGYKYDAILKHYYTGVEVKKLY</sequence>
<feature type="domain" description="Sporulation stage II protein D amidase enhancer LytB N-terminal" evidence="2">
    <location>
        <begin position="143"/>
        <end position="224"/>
    </location>
</feature>
<reference evidence="4" key="1">
    <citation type="journal article" date="2019" name="Int. J. Syst. Evol. Microbiol.">
        <title>The Global Catalogue of Microorganisms (GCM) 10K type strain sequencing project: providing services to taxonomists for standard genome sequencing and annotation.</title>
        <authorList>
            <consortium name="The Broad Institute Genomics Platform"/>
            <consortium name="The Broad Institute Genome Sequencing Center for Infectious Disease"/>
            <person name="Wu L."/>
            <person name="Ma J."/>
        </authorList>
    </citation>
    <scope>NUCLEOTIDE SEQUENCE [LARGE SCALE GENOMIC DNA]</scope>
    <source>
        <strain evidence="4">CCUG 61889</strain>
    </source>
</reference>
<accession>A0ABV8B848</accession>
<dbReference type="Proteomes" id="UP001595752">
    <property type="component" value="Unassembled WGS sequence"/>
</dbReference>
<name>A0ABV8B848_9BACI</name>
<evidence type="ECO:0000313" key="3">
    <source>
        <dbReference type="EMBL" id="MFC3886511.1"/>
    </source>
</evidence>
<dbReference type="PANTHER" id="PTHR30032">
    <property type="entry name" value="N-ACETYLMURAMOYL-L-ALANINE AMIDASE-RELATED"/>
    <property type="match status" value="1"/>
</dbReference>
<dbReference type="NCBIfam" id="TIGR02669">
    <property type="entry name" value="SpoIID_LytB"/>
    <property type="match status" value="1"/>
</dbReference>
<evidence type="ECO:0000313" key="4">
    <source>
        <dbReference type="Proteomes" id="UP001595752"/>
    </source>
</evidence>
<keyword evidence="4" id="KW-1185">Reference proteome</keyword>
<organism evidence="3 4">
    <name type="scientific">Bacillus songklensis</name>
    <dbReference type="NCBI Taxonomy" id="1069116"/>
    <lineage>
        <taxon>Bacteria</taxon>
        <taxon>Bacillati</taxon>
        <taxon>Bacillota</taxon>
        <taxon>Bacilli</taxon>
        <taxon>Bacillales</taxon>
        <taxon>Bacillaceae</taxon>
        <taxon>Bacillus</taxon>
    </lineage>
</organism>
<dbReference type="Pfam" id="PF08486">
    <property type="entry name" value="SpoIID"/>
    <property type="match status" value="1"/>
</dbReference>
<evidence type="ECO:0000259" key="2">
    <source>
        <dbReference type="Pfam" id="PF08486"/>
    </source>
</evidence>